<dbReference type="EMBL" id="KN831769">
    <property type="protein sequence ID" value="KIM48065.1"/>
    <property type="molecule type" value="Genomic_DNA"/>
</dbReference>
<keyword evidence="2" id="KW-1185">Reference proteome</keyword>
<gene>
    <name evidence="1" type="ORF">M413DRAFT_220088</name>
</gene>
<dbReference type="Proteomes" id="UP000053424">
    <property type="component" value="Unassembled WGS sequence"/>
</dbReference>
<dbReference type="AlphaFoldDB" id="A0A0C3CH54"/>
<evidence type="ECO:0000313" key="2">
    <source>
        <dbReference type="Proteomes" id="UP000053424"/>
    </source>
</evidence>
<reference evidence="1 2" key="1">
    <citation type="submission" date="2014-04" db="EMBL/GenBank/DDBJ databases">
        <authorList>
            <consortium name="DOE Joint Genome Institute"/>
            <person name="Kuo A."/>
            <person name="Gay G."/>
            <person name="Dore J."/>
            <person name="Kohler A."/>
            <person name="Nagy L.G."/>
            <person name="Floudas D."/>
            <person name="Copeland A."/>
            <person name="Barry K.W."/>
            <person name="Cichocki N."/>
            <person name="Veneault-Fourrey C."/>
            <person name="LaButti K."/>
            <person name="Lindquist E.A."/>
            <person name="Lipzen A."/>
            <person name="Lundell T."/>
            <person name="Morin E."/>
            <person name="Murat C."/>
            <person name="Sun H."/>
            <person name="Tunlid A."/>
            <person name="Henrissat B."/>
            <person name="Grigoriev I.V."/>
            <person name="Hibbett D.S."/>
            <person name="Martin F."/>
            <person name="Nordberg H.P."/>
            <person name="Cantor M.N."/>
            <person name="Hua S.X."/>
        </authorList>
    </citation>
    <scope>NUCLEOTIDE SEQUENCE [LARGE SCALE GENOMIC DNA]</scope>
    <source>
        <strain evidence="2">h7</strain>
    </source>
</reference>
<organism evidence="1 2">
    <name type="scientific">Hebeloma cylindrosporum</name>
    <dbReference type="NCBI Taxonomy" id="76867"/>
    <lineage>
        <taxon>Eukaryota</taxon>
        <taxon>Fungi</taxon>
        <taxon>Dikarya</taxon>
        <taxon>Basidiomycota</taxon>
        <taxon>Agaricomycotina</taxon>
        <taxon>Agaricomycetes</taxon>
        <taxon>Agaricomycetidae</taxon>
        <taxon>Agaricales</taxon>
        <taxon>Agaricineae</taxon>
        <taxon>Hymenogastraceae</taxon>
        <taxon>Hebeloma</taxon>
    </lineage>
</organism>
<name>A0A0C3CH54_HEBCY</name>
<dbReference type="HOGENOM" id="CLU_347186_0_0_1"/>
<proteinExistence type="predicted"/>
<evidence type="ECO:0000313" key="1">
    <source>
        <dbReference type="EMBL" id="KIM48065.1"/>
    </source>
</evidence>
<dbReference type="OrthoDB" id="3233180at2759"/>
<accession>A0A0C3CH54</accession>
<reference evidence="2" key="2">
    <citation type="submission" date="2015-01" db="EMBL/GenBank/DDBJ databases">
        <title>Evolutionary Origins and Diversification of the Mycorrhizal Mutualists.</title>
        <authorList>
            <consortium name="DOE Joint Genome Institute"/>
            <consortium name="Mycorrhizal Genomics Consortium"/>
            <person name="Kohler A."/>
            <person name="Kuo A."/>
            <person name="Nagy L.G."/>
            <person name="Floudas D."/>
            <person name="Copeland A."/>
            <person name="Barry K.W."/>
            <person name="Cichocki N."/>
            <person name="Veneault-Fourrey C."/>
            <person name="LaButti K."/>
            <person name="Lindquist E.A."/>
            <person name="Lipzen A."/>
            <person name="Lundell T."/>
            <person name="Morin E."/>
            <person name="Murat C."/>
            <person name="Riley R."/>
            <person name="Ohm R."/>
            <person name="Sun H."/>
            <person name="Tunlid A."/>
            <person name="Henrissat B."/>
            <person name="Grigoriev I.V."/>
            <person name="Hibbett D.S."/>
            <person name="Martin F."/>
        </authorList>
    </citation>
    <scope>NUCLEOTIDE SEQUENCE [LARGE SCALE GENOMIC DNA]</scope>
    <source>
        <strain evidence="2">h7</strain>
    </source>
</reference>
<dbReference type="STRING" id="686832.A0A0C3CH54"/>
<protein>
    <submittedName>
        <fullName evidence="1">Uncharacterized protein</fullName>
    </submittedName>
</protein>
<sequence length="679" mass="75685">MDKLFNFRKLFRDVALQSNPTHMRSLAVTWVDKLLAKLTILIVNVASAPTPAILPQVSASESIRLQMHHDMVHAAVQLPDKWDNLKDVLGFDDFSPAARRLALSLMFAAYVMETQFVHIKSQEWLEASQVPANVLPALHFAVDYVSSNLHSPSSPSNHLSQRIFASMLISLFSVANRRVTTCQVGKSQPPHLRPKGFGNVLGLIQFVLDQDPENFQPLETLDVSQSILLFWGNVVPWSWTTWSDARIVDTECLRCLTATWLSHSKQPLSGNFNDTFVLETLRSSVLFDTSASSSMMLQLLQNIAQQMIVVEGHEHNSISARFLTTLCWTIVQYFESNAILAEPAITMKIPEFTRCILVVYSCLGLAREDLIVKDLIIEALTLVCTEQFTLALQAVLKDKSYQFISKLNDLSRMCSGSLSCQQTAELHQTSLHAAMSLLDLITIILTQSKDEAIAGPILGVVSFYLSAIFTFLKSERRNSFAISYLLDSSLFAICAYQTFRNAEDEEEYSDEDIWTLAIHAGSPNVKTIAALSQYVVATGQLCGPLLFHEAWDYLLSTLTAIIEREVPEAEEPLSILLSPTLCYGLHSLFNLSSGSARNCALASPWTLSMKIALQVLLEGDVSTHSYLEILKQRIASGGEKLLKKMSTSEIQGPSLDACQIRPKLIYYRDDEYSGLLLCL</sequence>